<feature type="chain" id="PRO_5046129599" evidence="1">
    <location>
        <begin position="29"/>
        <end position="332"/>
    </location>
</feature>
<comment type="caution">
    <text evidence="2">The sequence shown here is derived from an EMBL/GenBank/DDBJ whole genome shotgun (WGS) entry which is preliminary data.</text>
</comment>
<name>A0ABX4PND9_9LEPT</name>
<evidence type="ECO:0000313" key="3">
    <source>
        <dbReference type="Proteomes" id="UP000231857"/>
    </source>
</evidence>
<dbReference type="EMBL" id="NPEI01000004">
    <property type="protein sequence ID" value="PKA16207.1"/>
    <property type="molecule type" value="Genomic_DNA"/>
</dbReference>
<keyword evidence="3" id="KW-1185">Reference proteome</keyword>
<feature type="signal peptide" evidence="1">
    <location>
        <begin position="1"/>
        <end position="28"/>
    </location>
</feature>
<accession>A0ABX4PND9</accession>
<sequence length="332" mass="36194">MFFRMRHNFLAQFLLIASLALGSSSVLAEEGSDSALSSQIIVEAEESISEELKSIYQEEVDQVLAEGISYSEEERLSDFPDLDSLLADEVAPTRVAKISADKKVKKGNDPDFELGIQNRKSTSEISSVTSSLSENCLLGLNVLLPNLKVEQKFGQEFLSLAQAQWRTRADETSPVTGVSYANSLSWCAGMFSLNLSGEGSVAGSLCSAGNQRDQLLGQGVPTSGAADLRETVENALGHGLSLRSGQIWGIVQISRESYENRTFSWVTLRQGLEIGKSAVIRVGYQAERKFFLIKEAYAPSQELKSSLEKVASKVGRDSYKFSSGRPTPEILT</sequence>
<evidence type="ECO:0000313" key="2">
    <source>
        <dbReference type="EMBL" id="PKA16207.1"/>
    </source>
</evidence>
<reference evidence="2 3" key="1">
    <citation type="submission" date="2017-07" db="EMBL/GenBank/DDBJ databases">
        <title>Leptospira spp. isolated from tropical soils.</title>
        <authorList>
            <person name="Thibeaux R."/>
            <person name="Iraola G."/>
            <person name="Ferres I."/>
            <person name="Bierque E."/>
            <person name="Girault D."/>
            <person name="Soupe-Gilbert M.-E."/>
            <person name="Picardeau M."/>
            <person name="Goarant C."/>
        </authorList>
    </citation>
    <scope>NUCLEOTIDE SEQUENCE [LARGE SCALE GENOMIC DNA]</scope>
    <source>
        <strain evidence="2 3">ATI7-C-A2</strain>
    </source>
</reference>
<proteinExistence type="predicted"/>
<keyword evidence="1" id="KW-0732">Signal</keyword>
<dbReference type="Proteomes" id="UP000231857">
    <property type="component" value="Unassembled WGS sequence"/>
</dbReference>
<gene>
    <name evidence="2" type="ORF">CH363_08700</name>
</gene>
<organism evidence="2 3">
    <name type="scientific">Leptospira haakeii</name>
    <dbReference type="NCBI Taxonomy" id="2023198"/>
    <lineage>
        <taxon>Bacteria</taxon>
        <taxon>Pseudomonadati</taxon>
        <taxon>Spirochaetota</taxon>
        <taxon>Spirochaetia</taxon>
        <taxon>Leptospirales</taxon>
        <taxon>Leptospiraceae</taxon>
        <taxon>Leptospira</taxon>
    </lineage>
</organism>
<protein>
    <submittedName>
        <fullName evidence="2">Uncharacterized protein</fullName>
    </submittedName>
</protein>
<evidence type="ECO:0000256" key="1">
    <source>
        <dbReference type="SAM" id="SignalP"/>
    </source>
</evidence>